<evidence type="ECO:0000256" key="1">
    <source>
        <dbReference type="SAM" id="SignalP"/>
    </source>
</evidence>
<proteinExistence type="predicted"/>
<keyword evidence="1" id="KW-0732">Signal</keyword>
<dbReference type="AlphaFoldDB" id="A0A4Z2IS61"/>
<feature type="signal peptide" evidence="1">
    <location>
        <begin position="1"/>
        <end position="19"/>
    </location>
</feature>
<dbReference type="Proteomes" id="UP000314294">
    <property type="component" value="Unassembled WGS sequence"/>
</dbReference>
<dbReference type="EMBL" id="SRLO01000053">
    <property type="protein sequence ID" value="TNN80597.1"/>
    <property type="molecule type" value="Genomic_DNA"/>
</dbReference>
<accession>A0A4Z2IS61</accession>
<reference evidence="2 3" key="1">
    <citation type="submission" date="2019-03" db="EMBL/GenBank/DDBJ databases">
        <title>First draft genome of Liparis tanakae, snailfish: a comprehensive survey of snailfish specific genes.</title>
        <authorList>
            <person name="Kim W."/>
            <person name="Song I."/>
            <person name="Jeong J.-H."/>
            <person name="Kim D."/>
            <person name="Kim S."/>
            <person name="Ryu S."/>
            <person name="Song J.Y."/>
            <person name="Lee S.K."/>
        </authorList>
    </citation>
    <scope>NUCLEOTIDE SEQUENCE [LARGE SCALE GENOMIC DNA]</scope>
    <source>
        <tissue evidence="2">Muscle</tissue>
    </source>
</reference>
<keyword evidence="3" id="KW-1185">Reference proteome</keyword>
<gene>
    <name evidence="2" type="ORF">EYF80_009103</name>
</gene>
<feature type="chain" id="PRO_5021456340" evidence="1">
    <location>
        <begin position="20"/>
        <end position="144"/>
    </location>
</feature>
<name>A0A4Z2IS61_9TELE</name>
<comment type="caution">
    <text evidence="2">The sequence shown here is derived from an EMBL/GenBank/DDBJ whole genome shotgun (WGS) entry which is preliminary data.</text>
</comment>
<evidence type="ECO:0000313" key="3">
    <source>
        <dbReference type="Proteomes" id="UP000314294"/>
    </source>
</evidence>
<evidence type="ECO:0000313" key="2">
    <source>
        <dbReference type="EMBL" id="TNN80597.1"/>
    </source>
</evidence>
<sequence length="144" mass="14846">MSVREHGLIIIIIIIIIQAEQRGRRGIQRCHCFCQSSAESRALIVASTTPAAADTPPVQWGVPVLWPQPGVVRGGPRVQGADVLPGPGPVAVEVEAVAGVGAQQVAQARSELGRGGWGAGLGLGLGFSLGGSLLEENQNTGTRL</sequence>
<organism evidence="2 3">
    <name type="scientific">Liparis tanakae</name>
    <name type="common">Tanaka's snailfish</name>
    <dbReference type="NCBI Taxonomy" id="230148"/>
    <lineage>
        <taxon>Eukaryota</taxon>
        <taxon>Metazoa</taxon>
        <taxon>Chordata</taxon>
        <taxon>Craniata</taxon>
        <taxon>Vertebrata</taxon>
        <taxon>Euteleostomi</taxon>
        <taxon>Actinopterygii</taxon>
        <taxon>Neopterygii</taxon>
        <taxon>Teleostei</taxon>
        <taxon>Neoteleostei</taxon>
        <taxon>Acanthomorphata</taxon>
        <taxon>Eupercaria</taxon>
        <taxon>Perciformes</taxon>
        <taxon>Cottioidei</taxon>
        <taxon>Cottales</taxon>
        <taxon>Liparidae</taxon>
        <taxon>Liparis</taxon>
    </lineage>
</organism>
<protein>
    <submittedName>
        <fullName evidence="2">Uncharacterized protein</fullName>
    </submittedName>
</protein>